<dbReference type="AlphaFoldDB" id="A0A371X515"/>
<dbReference type="InterPro" id="IPR000835">
    <property type="entry name" value="HTH_MarR-typ"/>
</dbReference>
<dbReference type="SUPFAM" id="SSF46785">
    <property type="entry name" value="Winged helix' DNA-binding domain"/>
    <property type="match status" value="1"/>
</dbReference>
<dbReference type="Gene3D" id="1.10.10.10">
    <property type="entry name" value="Winged helix-like DNA-binding domain superfamily/Winged helix DNA-binding domain"/>
    <property type="match status" value="1"/>
</dbReference>
<comment type="caution">
    <text evidence="5">The sequence shown here is derived from an EMBL/GenBank/DDBJ whole genome shotgun (WGS) entry which is preliminary data.</text>
</comment>
<dbReference type="GO" id="GO:0003677">
    <property type="term" value="F:DNA binding"/>
    <property type="evidence" value="ECO:0007669"/>
    <property type="project" value="UniProtKB-KW"/>
</dbReference>
<dbReference type="RefSeq" id="WP_116682736.1">
    <property type="nucleotide sequence ID" value="NZ_QURL01000003.1"/>
</dbReference>
<keyword evidence="3" id="KW-0804">Transcription</keyword>
<dbReference type="GO" id="GO:0003700">
    <property type="term" value="F:DNA-binding transcription factor activity"/>
    <property type="evidence" value="ECO:0007669"/>
    <property type="project" value="InterPro"/>
</dbReference>
<evidence type="ECO:0000313" key="6">
    <source>
        <dbReference type="Proteomes" id="UP000264310"/>
    </source>
</evidence>
<dbReference type="PANTHER" id="PTHR42756">
    <property type="entry name" value="TRANSCRIPTIONAL REGULATOR, MARR"/>
    <property type="match status" value="1"/>
</dbReference>
<organism evidence="5 6">
    <name type="scientific">Fulvimarina endophytica</name>
    <dbReference type="NCBI Taxonomy" id="2293836"/>
    <lineage>
        <taxon>Bacteria</taxon>
        <taxon>Pseudomonadati</taxon>
        <taxon>Pseudomonadota</taxon>
        <taxon>Alphaproteobacteria</taxon>
        <taxon>Hyphomicrobiales</taxon>
        <taxon>Aurantimonadaceae</taxon>
        <taxon>Fulvimarina</taxon>
    </lineage>
</organism>
<reference evidence="5 6" key="1">
    <citation type="submission" date="2018-08" db="EMBL/GenBank/DDBJ databases">
        <title>Fulvimarina sp. 85, whole genome shotgun sequence.</title>
        <authorList>
            <person name="Tuo L."/>
        </authorList>
    </citation>
    <scope>NUCLEOTIDE SEQUENCE [LARGE SCALE GENOMIC DNA]</scope>
    <source>
        <strain evidence="5 6">85</strain>
    </source>
</reference>
<dbReference type="Pfam" id="PF01047">
    <property type="entry name" value="MarR"/>
    <property type="match status" value="1"/>
</dbReference>
<dbReference type="OrthoDB" id="8448256at2"/>
<gene>
    <name evidence="5" type="ORF">DYI37_08315</name>
</gene>
<keyword evidence="2" id="KW-0238">DNA-binding</keyword>
<dbReference type="InterPro" id="IPR036388">
    <property type="entry name" value="WH-like_DNA-bd_sf"/>
</dbReference>
<evidence type="ECO:0000256" key="1">
    <source>
        <dbReference type="ARBA" id="ARBA00023015"/>
    </source>
</evidence>
<accession>A0A371X515</accession>
<dbReference type="SMART" id="SM00347">
    <property type="entry name" value="HTH_MARR"/>
    <property type="match status" value="1"/>
</dbReference>
<protein>
    <submittedName>
        <fullName evidence="5">MarR family transcriptional regulator</fullName>
    </submittedName>
</protein>
<dbReference type="PANTHER" id="PTHR42756:SF1">
    <property type="entry name" value="TRANSCRIPTIONAL REPRESSOR OF EMRAB OPERON"/>
    <property type="match status" value="1"/>
</dbReference>
<dbReference type="EMBL" id="QURL01000003">
    <property type="protein sequence ID" value="RFC64321.1"/>
    <property type="molecule type" value="Genomic_DNA"/>
</dbReference>
<keyword evidence="1" id="KW-0805">Transcription regulation</keyword>
<dbReference type="InterPro" id="IPR036390">
    <property type="entry name" value="WH_DNA-bd_sf"/>
</dbReference>
<proteinExistence type="predicted"/>
<evidence type="ECO:0000313" key="5">
    <source>
        <dbReference type="EMBL" id="RFC64321.1"/>
    </source>
</evidence>
<evidence type="ECO:0000256" key="2">
    <source>
        <dbReference type="ARBA" id="ARBA00023125"/>
    </source>
</evidence>
<dbReference type="PROSITE" id="PS50995">
    <property type="entry name" value="HTH_MARR_2"/>
    <property type="match status" value="1"/>
</dbReference>
<evidence type="ECO:0000259" key="4">
    <source>
        <dbReference type="PROSITE" id="PS50995"/>
    </source>
</evidence>
<dbReference type="PRINTS" id="PR00598">
    <property type="entry name" value="HTHMARR"/>
</dbReference>
<name>A0A371X515_9HYPH</name>
<evidence type="ECO:0000256" key="3">
    <source>
        <dbReference type="ARBA" id="ARBA00023163"/>
    </source>
</evidence>
<dbReference type="Proteomes" id="UP000264310">
    <property type="component" value="Unassembled WGS sequence"/>
</dbReference>
<sequence>MADGKKDVTGQVLMTARAVRGAGSAELAALGLHPGQDTMLLVLRENEGISLKDLAAFLAVRPPTVTKTIARLSAQGFVEKRAGTGDARQNHAFLTTEGRMVAGEVKTLKKRLRKIALKGLDAKEQKVLRKLLRRIEDNLGGAGPGEETP</sequence>
<keyword evidence="6" id="KW-1185">Reference proteome</keyword>
<feature type="domain" description="HTH marR-type" evidence="4">
    <location>
        <begin position="5"/>
        <end position="137"/>
    </location>
</feature>